<dbReference type="InterPro" id="IPR017972">
    <property type="entry name" value="Cyt_P450_CS"/>
</dbReference>
<dbReference type="Proteomes" id="UP000235371">
    <property type="component" value="Unassembled WGS sequence"/>
</dbReference>
<dbReference type="InterPro" id="IPR002401">
    <property type="entry name" value="Cyt_P450_E_grp-I"/>
</dbReference>
<dbReference type="InterPro" id="IPR050364">
    <property type="entry name" value="Cytochrome_P450_fung"/>
</dbReference>
<name>A0A2J6SHF1_9HELO</name>
<dbReference type="RefSeq" id="XP_024727088.1">
    <property type="nucleotide sequence ID" value="XM_024876297.1"/>
</dbReference>
<keyword evidence="6 7" id="KW-0349">Heme</keyword>
<evidence type="ECO:0000256" key="5">
    <source>
        <dbReference type="ARBA" id="ARBA00023033"/>
    </source>
</evidence>
<evidence type="ECO:0000256" key="3">
    <source>
        <dbReference type="ARBA" id="ARBA00023002"/>
    </source>
</evidence>
<organism evidence="8 9">
    <name type="scientific">Hyaloscypha bicolor E</name>
    <dbReference type="NCBI Taxonomy" id="1095630"/>
    <lineage>
        <taxon>Eukaryota</taxon>
        <taxon>Fungi</taxon>
        <taxon>Dikarya</taxon>
        <taxon>Ascomycota</taxon>
        <taxon>Pezizomycotina</taxon>
        <taxon>Leotiomycetes</taxon>
        <taxon>Helotiales</taxon>
        <taxon>Hyaloscyphaceae</taxon>
        <taxon>Hyaloscypha</taxon>
        <taxon>Hyaloscypha bicolor</taxon>
    </lineage>
</organism>
<evidence type="ECO:0000256" key="4">
    <source>
        <dbReference type="ARBA" id="ARBA00023004"/>
    </source>
</evidence>
<evidence type="ECO:0000313" key="8">
    <source>
        <dbReference type="EMBL" id="PMD50184.1"/>
    </source>
</evidence>
<dbReference type="STRING" id="1095630.A0A2J6SHF1"/>
<evidence type="ECO:0000256" key="2">
    <source>
        <dbReference type="ARBA" id="ARBA00022723"/>
    </source>
</evidence>
<dbReference type="GeneID" id="36584376"/>
<dbReference type="InterPro" id="IPR001128">
    <property type="entry name" value="Cyt_P450"/>
</dbReference>
<dbReference type="GO" id="GO:0004497">
    <property type="term" value="F:monooxygenase activity"/>
    <property type="evidence" value="ECO:0007669"/>
    <property type="project" value="UniProtKB-KW"/>
</dbReference>
<dbReference type="PRINTS" id="PR00385">
    <property type="entry name" value="P450"/>
</dbReference>
<dbReference type="AlphaFoldDB" id="A0A2J6SHF1"/>
<evidence type="ECO:0000256" key="7">
    <source>
        <dbReference type="RuleBase" id="RU000461"/>
    </source>
</evidence>
<dbReference type="PROSITE" id="PS00086">
    <property type="entry name" value="CYTOCHROME_P450"/>
    <property type="match status" value="1"/>
</dbReference>
<dbReference type="SUPFAM" id="SSF48264">
    <property type="entry name" value="Cytochrome P450"/>
    <property type="match status" value="1"/>
</dbReference>
<comment type="similarity">
    <text evidence="1 7">Belongs to the cytochrome P450 family.</text>
</comment>
<accession>A0A2J6SHF1</accession>
<keyword evidence="2 6" id="KW-0479">Metal-binding</keyword>
<dbReference type="GO" id="GO:0005506">
    <property type="term" value="F:iron ion binding"/>
    <property type="evidence" value="ECO:0007669"/>
    <property type="project" value="InterPro"/>
</dbReference>
<keyword evidence="4 6" id="KW-0408">Iron</keyword>
<feature type="binding site" description="axial binding residue" evidence="6">
    <location>
        <position position="463"/>
    </location>
    <ligand>
        <name>heme</name>
        <dbReference type="ChEBI" id="CHEBI:30413"/>
    </ligand>
    <ligandPart>
        <name>Fe</name>
        <dbReference type="ChEBI" id="CHEBI:18248"/>
    </ligandPart>
</feature>
<dbReference type="GO" id="GO:0020037">
    <property type="term" value="F:heme binding"/>
    <property type="evidence" value="ECO:0007669"/>
    <property type="project" value="InterPro"/>
</dbReference>
<evidence type="ECO:0000256" key="1">
    <source>
        <dbReference type="ARBA" id="ARBA00010617"/>
    </source>
</evidence>
<dbReference type="InParanoid" id="A0A2J6SHF1"/>
<gene>
    <name evidence="8" type="ORF">K444DRAFT_547318</name>
</gene>
<keyword evidence="3 7" id="KW-0560">Oxidoreductase</keyword>
<evidence type="ECO:0000313" key="9">
    <source>
        <dbReference type="Proteomes" id="UP000235371"/>
    </source>
</evidence>
<dbReference type="InterPro" id="IPR036396">
    <property type="entry name" value="Cyt_P450_sf"/>
</dbReference>
<dbReference type="PRINTS" id="PR00463">
    <property type="entry name" value="EP450I"/>
</dbReference>
<proteinExistence type="inferred from homology"/>
<dbReference type="OrthoDB" id="1470350at2759"/>
<comment type="cofactor">
    <cofactor evidence="6">
        <name>heme</name>
        <dbReference type="ChEBI" id="CHEBI:30413"/>
    </cofactor>
</comment>
<keyword evidence="5 7" id="KW-0503">Monooxygenase</keyword>
<dbReference type="Gene3D" id="1.10.630.10">
    <property type="entry name" value="Cytochrome P450"/>
    <property type="match status" value="1"/>
</dbReference>
<reference evidence="8 9" key="1">
    <citation type="submission" date="2016-04" db="EMBL/GenBank/DDBJ databases">
        <title>A degradative enzymes factory behind the ericoid mycorrhizal symbiosis.</title>
        <authorList>
            <consortium name="DOE Joint Genome Institute"/>
            <person name="Martino E."/>
            <person name="Morin E."/>
            <person name="Grelet G."/>
            <person name="Kuo A."/>
            <person name="Kohler A."/>
            <person name="Daghino S."/>
            <person name="Barry K."/>
            <person name="Choi C."/>
            <person name="Cichocki N."/>
            <person name="Clum A."/>
            <person name="Copeland A."/>
            <person name="Hainaut M."/>
            <person name="Haridas S."/>
            <person name="Labutti K."/>
            <person name="Lindquist E."/>
            <person name="Lipzen A."/>
            <person name="Khouja H.-R."/>
            <person name="Murat C."/>
            <person name="Ohm R."/>
            <person name="Olson A."/>
            <person name="Spatafora J."/>
            <person name="Veneault-Fourrey C."/>
            <person name="Henrissat B."/>
            <person name="Grigoriev I."/>
            <person name="Martin F."/>
            <person name="Perotto S."/>
        </authorList>
    </citation>
    <scope>NUCLEOTIDE SEQUENCE [LARGE SCALE GENOMIC DNA]</scope>
    <source>
        <strain evidence="8 9">E</strain>
    </source>
</reference>
<keyword evidence="9" id="KW-1185">Reference proteome</keyword>
<sequence length="542" mass="61988">MLAEKGWRALLVVGSILCVVSLVKFIRTRGQLPLPPKPKGLPIIGNTIEFVSAANGNAMHLLLQKWAKEYGEVFRVQIGPVTEYYINSDRAVKALMDKASAQTSQRPRWIVSNELLCNQWNVLLLNASDPRWKLPRKLIHSEMASPTMADAALPMLYYETSKFLDEVIHDPTAGTDKQDLWTQIGRYTYSNFAKQTFGFDVPSLEDPAIEYIHNSGKRQIEGTLPGTHLVDIMPWMNSLPLWLKPWERRARAYFKDDVQWARTRMVKTQMLPFDHPAFLRHILNDEKRCGISCDDEAAFLSLQLIIGAADTPKIVSNQISENSRISTWTFLEAMMLYPEVQVKAQKEIDFIVGNRIPTWDDLKDIPIVGCLMKEVWRWQPPVALGHPHTTTRDLEYEGLRIPKGARLHLNGWAIQHDPNRHYDPDEFRPERWVNDHSTTQQSTNSPDPSLRDHFAFGAGRRICPGIHIAERSLAVAIMRILWAFDVILKPSVRGKGTLDPKTYAGFMPGNLGENLPVCLVSRSKERVADVEREWERENKERD</sequence>
<dbReference type="EMBL" id="KZ613913">
    <property type="protein sequence ID" value="PMD50184.1"/>
    <property type="molecule type" value="Genomic_DNA"/>
</dbReference>
<dbReference type="GO" id="GO:0016705">
    <property type="term" value="F:oxidoreductase activity, acting on paired donors, with incorporation or reduction of molecular oxygen"/>
    <property type="evidence" value="ECO:0007669"/>
    <property type="project" value="InterPro"/>
</dbReference>
<dbReference type="PANTHER" id="PTHR46300">
    <property type="entry name" value="P450, PUTATIVE (EUROFUNG)-RELATED-RELATED"/>
    <property type="match status" value="1"/>
</dbReference>
<dbReference type="Pfam" id="PF00067">
    <property type="entry name" value="p450"/>
    <property type="match status" value="1"/>
</dbReference>
<dbReference type="PANTHER" id="PTHR46300:SF2">
    <property type="entry name" value="CYTOCHROME P450 MONOOXYGENASE ALNH-RELATED"/>
    <property type="match status" value="1"/>
</dbReference>
<evidence type="ECO:0000256" key="6">
    <source>
        <dbReference type="PIRSR" id="PIRSR602401-1"/>
    </source>
</evidence>
<protein>
    <submittedName>
        <fullName evidence="8">Cytochrome P450</fullName>
    </submittedName>
</protein>